<dbReference type="KEGG" id="pco:PHACADRAFT_199738"/>
<proteinExistence type="predicted"/>
<name>K5VI19_PHACS</name>
<dbReference type="HOGENOM" id="CLU_645747_0_0_1"/>
<dbReference type="SUPFAM" id="SSF52047">
    <property type="entry name" value="RNI-like"/>
    <property type="match status" value="1"/>
</dbReference>
<sequence length="425" mass="46698">MFPALEPRGSVKHTGEVGAATVEFAVKLCTENLLRVTELSLVATQVQLNADAFAYAPLILDCPLFRGETPHLHHLSLVGIRILWATGNYRNLRTLKIQRCNVGCGVAADVDLCHIFCNSPNLETLILSLRTTLNWDVGDDALLPEHGDIERIPVRALRSLVLELPVPYAKHLLASIALPPTLIQLRLCLEPPLTQPSTVLTLLDPSLLLSCIFSPTTRLHVLDRTSDGGIQVRGYTSAGAAETPWWEYGWKHRSRLPRDMLEGVARTLHARYALSHVHTVALVAEDGCCQDASGALPLLAPLRQMTRLHALTWSLRVLCTMAQTCADEGQAPWSALREIELVVAACEPSLPAVFNALVAVTHRSQALRTVDVTFRMPAFAEDEVTLILDMVRGVRDMDVAIVCRRIDSCQIHGQIEAVEELVPGT</sequence>
<dbReference type="AlphaFoldDB" id="K5VI19"/>
<reference evidence="1 2" key="1">
    <citation type="journal article" date="2012" name="BMC Genomics">
        <title>Comparative genomics of the white-rot fungi, Phanerochaete carnosa and P. chrysosporium, to elucidate the genetic basis of the distinct wood types they colonize.</title>
        <authorList>
            <person name="Suzuki H."/>
            <person name="MacDonald J."/>
            <person name="Syed K."/>
            <person name="Salamov A."/>
            <person name="Hori C."/>
            <person name="Aerts A."/>
            <person name="Henrissat B."/>
            <person name="Wiebenga A."/>
            <person name="vanKuyk P.A."/>
            <person name="Barry K."/>
            <person name="Lindquist E."/>
            <person name="LaButti K."/>
            <person name="Lapidus A."/>
            <person name="Lucas S."/>
            <person name="Coutinho P."/>
            <person name="Gong Y."/>
            <person name="Samejima M."/>
            <person name="Mahadevan R."/>
            <person name="Abou-Zaid M."/>
            <person name="de Vries R.P."/>
            <person name="Igarashi K."/>
            <person name="Yadav J.S."/>
            <person name="Grigoriev I.V."/>
            <person name="Master E.R."/>
        </authorList>
    </citation>
    <scope>NUCLEOTIDE SEQUENCE [LARGE SCALE GENOMIC DNA]</scope>
    <source>
        <strain evidence="1 2">HHB-10118-sp</strain>
    </source>
</reference>
<evidence type="ECO:0000313" key="2">
    <source>
        <dbReference type="Proteomes" id="UP000008370"/>
    </source>
</evidence>
<dbReference type="EMBL" id="JH930477">
    <property type="protein sequence ID" value="EKM50898.1"/>
    <property type="molecule type" value="Genomic_DNA"/>
</dbReference>
<keyword evidence="2" id="KW-1185">Reference proteome</keyword>
<dbReference type="RefSeq" id="XP_007400065.1">
    <property type="nucleotide sequence ID" value="XM_007400003.1"/>
</dbReference>
<protein>
    <recommendedName>
        <fullName evidence="3">F-box domain-containing protein</fullName>
    </recommendedName>
</protein>
<evidence type="ECO:0000313" key="1">
    <source>
        <dbReference type="EMBL" id="EKM50898.1"/>
    </source>
</evidence>
<dbReference type="GeneID" id="18911433"/>
<dbReference type="InParanoid" id="K5VI19"/>
<organism evidence="1 2">
    <name type="scientific">Phanerochaete carnosa (strain HHB-10118-sp)</name>
    <name type="common">White-rot fungus</name>
    <name type="synonym">Peniophora carnosa</name>
    <dbReference type="NCBI Taxonomy" id="650164"/>
    <lineage>
        <taxon>Eukaryota</taxon>
        <taxon>Fungi</taxon>
        <taxon>Dikarya</taxon>
        <taxon>Basidiomycota</taxon>
        <taxon>Agaricomycotina</taxon>
        <taxon>Agaricomycetes</taxon>
        <taxon>Polyporales</taxon>
        <taxon>Phanerochaetaceae</taxon>
        <taxon>Phanerochaete</taxon>
    </lineage>
</organism>
<dbReference type="Proteomes" id="UP000008370">
    <property type="component" value="Unassembled WGS sequence"/>
</dbReference>
<accession>K5VI19</accession>
<evidence type="ECO:0008006" key="3">
    <source>
        <dbReference type="Google" id="ProtNLM"/>
    </source>
</evidence>
<gene>
    <name evidence="1" type="ORF">PHACADRAFT_199738</name>
</gene>